<dbReference type="AlphaFoldDB" id="X0VCQ6"/>
<reference evidence="1" key="1">
    <citation type="journal article" date="2014" name="Front. Microbiol.">
        <title>High frequency of phylogenetically diverse reductive dehalogenase-homologous genes in deep subseafloor sedimentary metagenomes.</title>
        <authorList>
            <person name="Kawai M."/>
            <person name="Futagami T."/>
            <person name="Toyoda A."/>
            <person name="Takaki Y."/>
            <person name="Nishi S."/>
            <person name="Hori S."/>
            <person name="Arai W."/>
            <person name="Tsubouchi T."/>
            <person name="Morono Y."/>
            <person name="Uchiyama I."/>
            <person name="Ito T."/>
            <person name="Fujiyama A."/>
            <person name="Inagaki F."/>
            <person name="Takami H."/>
        </authorList>
    </citation>
    <scope>NUCLEOTIDE SEQUENCE</scope>
    <source>
        <strain evidence="1">Expedition CK06-06</strain>
    </source>
</reference>
<gene>
    <name evidence="1" type="ORF">S01H1_52429</name>
</gene>
<accession>X0VCQ6</accession>
<sequence length="259" mass="28081">QKADWQNIFDEVSMYVNVAEGLSDQVADILPSVVFGDRGYAPINTAYITDNKVNVGPGEFEVLNGKTNDISDGYWSKVNGATTPAFNQFLTTAQGGDARRAINTFDGVLYTFNFYAYVNSGNLNNYAFFHFGSESGNSTPLTLTNIREKHSVTFLGKVGDGGIPIGFQDNNTSNWVTVYIDTINITQSSYPLPSVINDTDGPITIPLNYSDADEGIKYQLTPDPIEGPYTGKADGVELVANGSYEINDTGTIISNSDEV</sequence>
<feature type="non-terminal residue" evidence="1">
    <location>
        <position position="259"/>
    </location>
</feature>
<dbReference type="EMBL" id="BARS01033887">
    <property type="protein sequence ID" value="GAG16120.1"/>
    <property type="molecule type" value="Genomic_DNA"/>
</dbReference>
<feature type="non-terminal residue" evidence="1">
    <location>
        <position position="1"/>
    </location>
</feature>
<protein>
    <submittedName>
        <fullName evidence="1">Uncharacterized protein</fullName>
    </submittedName>
</protein>
<comment type="caution">
    <text evidence="1">The sequence shown here is derived from an EMBL/GenBank/DDBJ whole genome shotgun (WGS) entry which is preliminary data.</text>
</comment>
<evidence type="ECO:0000313" key="1">
    <source>
        <dbReference type="EMBL" id="GAG16120.1"/>
    </source>
</evidence>
<name>X0VCQ6_9ZZZZ</name>
<organism evidence="1">
    <name type="scientific">marine sediment metagenome</name>
    <dbReference type="NCBI Taxonomy" id="412755"/>
    <lineage>
        <taxon>unclassified sequences</taxon>
        <taxon>metagenomes</taxon>
        <taxon>ecological metagenomes</taxon>
    </lineage>
</organism>
<proteinExistence type="predicted"/>